<keyword evidence="5" id="KW-0460">Magnesium</keyword>
<keyword evidence="3" id="KW-0479">Metal-binding</keyword>
<evidence type="ECO:0000256" key="4">
    <source>
        <dbReference type="ARBA" id="ARBA00022801"/>
    </source>
</evidence>
<protein>
    <submittedName>
        <fullName evidence="8">CoA pyrophosphatase</fullName>
    </submittedName>
</protein>
<organism evidence="8 9">
    <name type="scientific">Flavobacterium supellecticarium</name>
    <dbReference type="NCBI Taxonomy" id="2565924"/>
    <lineage>
        <taxon>Bacteria</taxon>
        <taxon>Pseudomonadati</taxon>
        <taxon>Bacteroidota</taxon>
        <taxon>Flavobacteriia</taxon>
        <taxon>Flavobacteriales</taxon>
        <taxon>Flavobacteriaceae</taxon>
        <taxon>Flavobacterium</taxon>
    </lineage>
</organism>
<keyword evidence="6" id="KW-0464">Manganese</keyword>
<gene>
    <name evidence="8" type="ORF">E6C50_17100</name>
</gene>
<evidence type="ECO:0000256" key="2">
    <source>
        <dbReference type="ARBA" id="ARBA00001946"/>
    </source>
</evidence>
<sequence>MDFQDFLKYIPKIEKEKLLASDAHIKMAPLERISTLKEASYVDKNPRRAAVMMLFYPKNNVPHLVLIVRNSYPGIHSSQIAFPGGKVEPEDRNLIHTALRETHEEVGIAPSKIEVIKPFSEIYIPPSNFLVSPFMGIAHQELHFIPQLEEVAQIIELPLERFLNDEIIVEVTMTTSYATNIKVPAFQIEDHIVWGATAMMMSELKETVKNVI</sequence>
<comment type="caution">
    <text evidence="8">The sequence shown here is derived from an EMBL/GenBank/DDBJ whole genome shotgun (WGS) entry which is preliminary data.</text>
</comment>
<dbReference type="Proteomes" id="UP000307507">
    <property type="component" value="Unassembled WGS sequence"/>
</dbReference>
<dbReference type="PANTHER" id="PTHR12992:SF11">
    <property type="entry name" value="MITOCHONDRIAL COENZYME A DIPHOSPHATASE NUDT8"/>
    <property type="match status" value="1"/>
</dbReference>
<comment type="cofactor">
    <cofactor evidence="2">
        <name>Mg(2+)</name>
        <dbReference type="ChEBI" id="CHEBI:18420"/>
    </cofactor>
</comment>
<proteinExistence type="predicted"/>
<evidence type="ECO:0000313" key="8">
    <source>
        <dbReference type="EMBL" id="THF47476.1"/>
    </source>
</evidence>
<dbReference type="Gene3D" id="3.90.79.10">
    <property type="entry name" value="Nucleoside Triphosphate Pyrophosphohydrolase"/>
    <property type="match status" value="1"/>
</dbReference>
<dbReference type="EMBL" id="SSNZ01000012">
    <property type="protein sequence ID" value="THF47476.1"/>
    <property type="molecule type" value="Genomic_DNA"/>
</dbReference>
<dbReference type="InterPro" id="IPR000086">
    <property type="entry name" value="NUDIX_hydrolase_dom"/>
</dbReference>
<evidence type="ECO:0000256" key="1">
    <source>
        <dbReference type="ARBA" id="ARBA00001936"/>
    </source>
</evidence>
<dbReference type="GO" id="GO:0046872">
    <property type="term" value="F:metal ion binding"/>
    <property type="evidence" value="ECO:0007669"/>
    <property type="project" value="UniProtKB-KW"/>
</dbReference>
<evidence type="ECO:0000256" key="3">
    <source>
        <dbReference type="ARBA" id="ARBA00022723"/>
    </source>
</evidence>
<dbReference type="PROSITE" id="PS51462">
    <property type="entry name" value="NUDIX"/>
    <property type="match status" value="1"/>
</dbReference>
<dbReference type="GO" id="GO:0010945">
    <property type="term" value="F:coenzyme A diphosphatase activity"/>
    <property type="evidence" value="ECO:0007669"/>
    <property type="project" value="InterPro"/>
</dbReference>
<dbReference type="OrthoDB" id="9802805at2"/>
<evidence type="ECO:0000259" key="7">
    <source>
        <dbReference type="PROSITE" id="PS51462"/>
    </source>
</evidence>
<dbReference type="PANTHER" id="PTHR12992">
    <property type="entry name" value="NUDIX HYDROLASE"/>
    <property type="match status" value="1"/>
</dbReference>
<name>A0A4S3ZPN6_9FLAO</name>
<dbReference type="SUPFAM" id="SSF55811">
    <property type="entry name" value="Nudix"/>
    <property type="match status" value="1"/>
</dbReference>
<keyword evidence="9" id="KW-1185">Reference proteome</keyword>
<feature type="domain" description="Nudix hydrolase" evidence="7">
    <location>
        <begin position="45"/>
        <end position="187"/>
    </location>
</feature>
<accession>A0A4S3ZPN6</accession>
<dbReference type="InterPro" id="IPR015797">
    <property type="entry name" value="NUDIX_hydrolase-like_dom_sf"/>
</dbReference>
<dbReference type="AlphaFoldDB" id="A0A4S3ZPN6"/>
<dbReference type="CDD" id="cd03426">
    <property type="entry name" value="NUDIX_CoAse_Nudt7"/>
    <property type="match status" value="1"/>
</dbReference>
<evidence type="ECO:0000313" key="9">
    <source>
        <dbReference type="Proteomes" id="UP000307507"/>
    </source>
</evidence>
<reference evidence="8 9" key="1">
    <citation type="submission" date="2019-04" db="EMBL/GenBank/DDBJ databases">
        <title>Flavobacterium sp. nov. isolated from construction timber.</title>
        <authorList>
            <person name="Lin S.-Y."/>
            <person name="Chang C.-T."/>
            <person name="Young C.-C."/>
        </authorList>
    </citation>
    <scope>NUCLEOTIDE SEQUENCE [LARGE SCALE GENOMIC DNA]</scope>
    <source>
        <strain evidence="8 9">CC-CTC003</strain>
    </source>
</reference>
<dbReference type="Pfam" id="PF00293">
    <property type="entry name" value="NUDIX"/>
    <property type="match status" value="1"/>
</dbReference>
<comment type="cofactor">
    <cofactor evidence="1">
        <name>Mn(2+)</name>
        <dbReference type="ChEBI" id="CHEBI:29035"/>
    </cofactor>
</comment>
<dbReference type="RefSeq" id="WP_136404466.1">
    <property type="nucleotide sequence ID" value="NZ_SSNZ01000012.1"/>
</dbReference>
<dbReference type="InterPro" id="IPR045121">
    <property type="entry name" value="CoAse"/>
</dbReference>
<keyword evidence="4" id="KW-0378">Hydrolase</keyword>
<evidence type="ECO:0000256" key="6">
    <source>
        <dbReference type="ARBA" id="ARBA00023211"/>
    </source>
</evidence>
<evidence type="ECO:0000256" key="5">
    <source>
        <dbReference type="ARBA" id="ARBA00022842"/>
    </source>
</evidence>